<dbReference type="AlphaFoldDB" id="A0A1B6FBG6"/>
<feature type="region of interest" description="Disordered" evidence="2">
    <location>
        <begin position="59"/>
        <end position="112"/>
    </location>
</feature>
<feature type="non-terminal residue" evidence="3">
    <location>
        <position position="1"/>
    </location>
</feature>
<sequence length="177" mass="20063">DKKVKKNAAVDNTGPKLTEVDVFGPISDDLEFEEEKKSVLVSEESSDLDFANLNKVLESSINRHNSDNFDEKLVKHKKKKRKRHSHEGKQKSALKSTPISLMEPESGFEDKENMDVIKDELQMESEEIGPNNEIESTDVRQVEDAMNEANEKAIKSIENEISEVCVKIEDVVSDDKM</sequence>
<evidence type="ECO:0000313" key="3">
    <source>
        <dbReference type="EMBL" id="JAS47545.1"/>
    </source>
</evidence>
<feature type="compositionally biased region" description="Basic residues" evidence="2">
    <location>
        <begin position="74"/>
        <end position="86"/>
    </location>
</feature>
<proteinExistence type="predicted"/>
<name>A0A1B6FBG6_9HEMI</name>
<feature type="coiled-coil region" evidence="1">
    <location>
        <begin position="132"/>
        <end position="159"/>
    </location>
</feature>
<feature type="compositionally biased region" description="Basic and acidic residues" evidence="2">
    <location>
        <begin position="64"/>
        <end position="73"/>
    </location>
</feature>
<reference evidence="3" key="1">
    <citation type="submission" date="2015-11" db="EMBL/GenBank/DDBJ databases">
        <title>De novo transcriptome assembly of four potential Pierce s Disease insect vectors from Arizona vineyards.</title>
        <authorList>
            <person name="Tassone E.E."/>
        </authorList>
    </citation>
    <scope>NUCLEOTIDE SEQUENCE</scope>
</reference>
<keyword evidence="1" id="KW-0175">Coiled coil</keyword>
<gene>
    <name evidence="3" type="ORF">g.47770</name>
</gene>
<evidence type="ECO:0000256" key="1">
    <source>
        <dbReference type="SAM" id="Coils"/>
    </source>
</evidence>
<feature type="region of interest" description="Disordered" evidence="2">
    <location>
        <begin position="1"/>
        <end position="20"/>
    </location>
</feature>
<accession>A0A1B6FBG6</accession>
<evidence type="ECO:0000256" key="2">
    <source>
        <dbReference type="SAM" id="MobiDB-lite"/>
    </source>
</evidence>
<organism evidence="3">
    <name type="scientific">Cuerna arida</name>
    <dbReference type="NCBI Taxonomy" id="1464854"/>
    <lineage>
        <taxon>Eukaryota</taxon>
        <taxon>Metazoa</taxon>
        <taxon>Ecdysozoa</taxon>
        <taxon>Arthropoda</taxon>
        <taxon>Hexapoda</taxon>
        <taxon>Insecta</taxon>
        <taxon>Pterygota</taxon>
        <taxon>Neoptera</taxon>
        <taxon>Paraneoptera</taxon>
        <taxon>Hemiptera</taxon>
        <taxon>Auchenorrhyncha</taxon>
        <taxon>Membracoidea</taxon>
        <taxon>Cicadellidae</taxon>
        <taxon>Cicadellinae</taxon>
        <taxon>Proconiini</taxon>
        <taxon>Cuerna</taxon>
    </lineage>
</organism>
<feature type="non-terminal residue" evidence="3">
    <location>
        <position position="177"/>
    </location>
</feature>
<protein>
    <submittedName>
        <fullName evidence="3">Uncharacterized protein</fullName>
    </submittedName>
</protein>
<dbReference type="EMBL" id="GECZ01022224">
    <property type="protein sequence ID" value="JAS47545.1"/>
    <property type="molecule type" value="Transcribed_RNA"/>
</dbReference>